<proteinExistence type="inferred from homology"/>
<dbReference type="SUPFAM" id="SSF55961">
    <property type="entry name" value="Bet v1-like"/>
    <property type="match status" value="1"/>
</dbReference>
<sequence length="149" mass="15984">MSTQKIQLAINAPAADVWRALTDPAISPAYYYGFEAHIPAVAGAAYSYLMDGHEVITGTVTDVVEEERLSMTFRGSWAPDVAELPESRVTYVLSDTAMSIPGLTQLTLIHEGLPEGPTSENIERGWVLILSGLKTLLETSAPLVPAPTA</sequence>
<evidence type="ECO:0000259" key="2">
    <source>
        <dbReference type="Pfam" id="PF08327"/>
    </source>
</evidence>
<evidence type="ECO:0000313" key="3">
    <source>
        <dbReference type="EMBL" id="WQB71135.1"/>
    </source>
</evidence>
<reference evidence="3 4" key="1">
    <citation type="submission" date="2023-06" db="EMBL/GenBank/DDBJ databases">
        <title>Rock-solubilizing bacteria, Microbacterium invictum, promotes re-establishment of vegetation in rocky wasteland by accelerating rock bio-weathering and reshaping soil bacterial community.</title>
        <authorList>
            <person name="Liu C."/>
        </authorList>
    </citation>
    <scope>NUCLEOTIDE SEQUENCE [LARGE SCALE GENOMIC DNA]</scope>
    <source>
        <strain evidence="3 4">X-18</strain>
    </source>
</reference>
<gene>
    <name evidence="3" type="ORF">T9R20_03985</name>
</gene>
<dbReference type="InterPro" id="IPR023393">
    <property type="entry name" value="START-like_dom_sf"/>
</dbReference>
<dbReference type="Pfam" id="PF08327">
    <property type="entry name" value="AHSA1"/>
    <property type="match status" value="1"/>
</dbReference>
<keyword evidence="4" id="KW-1185">Reference proteome</keyword>
<dbReference type="Proteomes" id="UP001324533">
    <property type="component" value="Chromosome"/>
</dbReference>
<protein>
    <submittedName>
        <fullName evidence="3">SRPBCC domain-containing protein</fullName>
    </submittedName>
</protein>
<evidence type="ECO:0000256" key="1">
    <source>
        <dbReference type="ARBA" id="ARBA00006817"/>
    </source>
</evidence>
<dbReference type="RefSeq" id="WP_322411253.1">
    <property type="nucleotide sequence ID" value="NZ_CP139779.1"/>
</dbReference>
<organism evidence="3 4">
    <name type="scientific">Microbacterium invictum</name>
    <dbReference type="NCBI Taxonomy" id="515415"/>
    <lineage>
        <taxon>Bacteria</taxon>
        <taxon>Bacillati</taxon>
        <taxon>Actinomycetota</taxon>
        <taxon>Actinomycetes</taxon>
        <taxon>Micrococcales</taxon>
        <taxon>Microbacteriaceae</taxon>
        <taxon>Microbacterium</taxon>
    </lineage>
</organism>
<name>A0ABZ0VF40_9MICO</name>
<dbReference type="InterPro" id="IPR013538">
    <property type="entry name" value="ASHA1/2-like_C"/>
</dbReference>
<dbReference type="Gene3D" id="3.30.530.20">
    <property type="match status" value="1"/>
</dbReference>
<feature type="domain" description="Activator of Hsp90 ATPase homologue 1/2-like C-terminal" evidence="2">
    <location>
        <begin position="11"/>
        <end position="138"/>
    </location>
</feature>
<comment type="similarity">
    <text evidence="1">Belongs to the AHA1 family.</text>
</comment>
<accession>A0ABZ0VF40</accession>
<evidence type="ECO:0000313" key="4">
    <source>
        <dbReference type="Proteomes" id="UP001324533"/>
    </source>
</evidence>
<dbReference type="EMBL" id="CP139779">
    <property type="protein sequence ID" value="WQB71135.1"/>
    <property type="molecule type" value="Genomic_DNA"/>
</dbReference>